<reference evidence="2 3" key="1">
    <citation type="submission" date="2024-03" db="EMBL/GenBank/DDBJ databases">
        <title>Actinomycetospora sp. OC33-EN08, a novel actinomycete isolated from wild orchid (Aerides multiflora).</title>
        <authorList>
            <person name="Suriyachadkun C."/>
        </authorList>
    </citation>
    <scope>NUCLEOTIDE SEQUENCE [LARGE SCALE GENOMIC DNA]</scope>
    <source>
        <strain evidence="2 3">OC33-EN08</strain>
    </source>
</reference>
<feature type="transmembrane region" description="Helical" evidence="1">
    <location>
        <begin position="157"/>
        <end position="177"/>
    </location>
</feature>
<keyword evidence="3" id="KW-1185">Reference proteome</keyword>
<dbReference type="Pfam" id="PF20589">
    <property type="entry name" value="DUF6790"/>
    <property type="match status" value="1"/>
</dbReference>
<feature type="transmembrane region" description="Helical" evidence="1">
    <location>
        <begin position="121"/>
        <end position="137"/>
    </location>
</feature>
<keyword evidence="1" id="KW-1133">Transmembrane helix</keyword>
<feature type="transmembrane region" description="Helical" evidence="1">
    <location>
        <begin position="53"/>
        <end position="76"/>
    </location>
</feature>
<dbReference type="InterPro" id="IPR046740">
    <property type="entry name" value="DUF6790"/>
</dbReference>
<sequence length="197" mass="21243">MFHRPIAVTLSRKRIGERVVMSFFLFMWIVLLGGLALHVILDRSPDRRSGRRILELTALWFVVVGLGVNGAMAGLVHLGPGAPAAAESIGWAPSPFQWENGGSDLAVGLAGLAVAWRRFRGGWMSAVIAIAFVQLYLDGIQHVTQWLMHGNTAPDNVGAIPTCFLVPLIAAITTWAARRAAARRVPHGAHETPLVSA</sequence>
<keyword evidence="1" id="KW-0812">Transmembrane</keyword>
<comment type="caution">
    <text evidence="2">The sequence shown here is derived from an EMBL/GenBank/DDBJ whole genome shotgun (WGS) entry which is preliminary data.</text>
</comment>
<dbReference type="EMBL" id="JBBEGN010000014">
    <property type="protein sequence ID" value="MEJ2870595.1"/>
    <property type="molecule type" value="Genomic_DNA"/>
</dbReference>
<keyword evidence="1" id="KW-0472">Membrane</keyword>
<organism evidence="2 3">
    <name type="scientific">Actinomycetospora aurantiaca</name>
    <dbReference type="NCBI Taxonomy" id="3129233"/>
    <lineage>
        <taxon>Bacteria</taxon>
        <taxon>Bacillati</taxon>
        <taxon>Actinomycetota</taxon>
        <taxon>Actinomycetes</taxon>
        <taxon>Pseudonocardiales</taxon>
        <taxon>Pseudonocardiaceae</taxon>
        <taxon>Actinomycetospora</taxon>
    </lineage>
</organism>
<feature type="transmembrane region" description="Helical" evidence="1">
    <location>
        <begin position="20"/>
        <end position="41"/>
    </location>
</feature>
<dbReference type="Proteomes" id="UP001385809">
    <property type="component" value="Unassembled WGS sequence"/>
</dbReference>
<protein>
    <submittedName>
        <fullName evidence="2">DUF6790 family protein</fullName>
    </submittedName>
</protein>
<evidence type="ECO:0000256" key="1">
    <source>
        <dbReference type="SAM" id="Phobius"/>
    </source>
</evidence>
<accession>A0ABU8MTE6</accession>
<dbReference type="RefSeq" id="WP_337697164.1">
    <property type="nucleotide sequence ID" value="NZ_JBBEGN010000014.1"/>
</dbReference>
<proteinExistence type="predicted"/>
<gene>
    <name evidence="2" type="ORF">WCD74_22710</name>
</gene>
<name>A0ABU8MTE6_9PSEU</name>
<evidence type="ECO:0000313" key="3">
    <source>
        <dbReference type="Proteomes" id="UP001385809"/>
    </source>
</evidence>
<evidence type="ECO:0000313" key="2">
    <source>
        <dbReference type="EMBL" id="MEJ2870595.1"/>
    </source>
</evidence>